<keyword evidence="2" id="KW-0346">Stress response</keyword>
<protein>
    <submittedName>
        <fullName evidence="2">Heat shock 70 kDa protein 12A</fullName>
    </submittedName>
</protein>
<dbReference type="PANTHER" id="PTHR14187:SF46">
    <property type="entry name" value="HEAT SHOCK 70 KDA PROTEIN 12A"/>
    <property type="match status" value="1"/>
</dbReference>
<feature type="region of interest" description="Disordered" evidence="1">
    <location>
        <begin position="306"/>
        <end position="360"/>
    </location>
</feature>
<dbReference type="Gene3D" id="3.90.640.10">
    <property type="entry name" value="Actin, Chain A, domain 4"/>
    <property type="match status" value="1"/>
</dbReference>
<dbReference type="PANTHER" id="PTHR14187">
    <property type="entry name" value="ALPHA KINASE/ELONGATION FACTOR 2 KINASE"/>
    <property type="match status" value="1"/>
</dbReference>
<dbReference type="Proteomes" id="UP001174909">
    <property type="component" value="Unassembled WGS sequence"/>
</dbReference>
<accession>A0AA35R2C4</accession>
<evidence type="ECO:0000256" key="1">
    <source>
        <dbReference type="SAM" id="MobiDB-lite"/>
    </source>
</evidence>
<dbReference type="Gene3D" id="3.30.420.40">
    <property type="match status" value="2"/>
</dbReference>
<evidence type="ECO:0000313" key="3">
    <source>
        <dbReference type="Proteomes" id="UP001174909"/>
    </source>
</evidence>
<evidence type="ECO:0000313" key="2">
    <source>
        <dbReference type="EMBL" id="CAI7999658.1"/>
    </source>
</evidence>
<dbReference type="InterPro" id="IPR043129">
    <property type="entry name" value="ATPase_NBD"/>
</dbReference>
<dbReference type="EMBL" id="CASHTH010000381">
    <property type="protein sequence ID" value="CAI7999658.1"/>
    <property type="molecule type" value="Genomic_DNA"/>
</dbReference>
<feature type="compositionally biased region" description="Low complexity" evidence="1">
    <location>
        <begin position="328"/>
        <end position="339"/>
    </location>
</feature>
<gene>
    <name evidence="2" type="ORF">GBAR_LOCUS2760</name>
</gene>
<dbReference type="AlphaFoldDB" id="A0AA35R2C4"/>
<sequence length="750" mass="83546">MATSHRRFRSLSDTLTKNPRSIGKMFRRKSKSSLKEEDGTLTTHAPTTSTAIDSYSTNGKTKSPKKVLSPSRSGKLKERHKKEASMSNAVSGNLQDNSRRIVVAIDFGTTYSGYAYAFRRKPDEIHLMRRKEAGQVGGPSHKIPTILLMDEREQFHAFGYDARDAYHDMTEEESQKWLYFEKFKMELHSRKELHQSMELEATNGRRVRATVVFSHALRFFRDTCLRELTDMAIADHPISMVDIQWVITVPAIWRQSAKQFMRHAANEAGLITPSTTKQLIIALEPEAASIYCRKLRMRECIPDTVPALSVSPSPSPSTGAPKYTLAGSHSTSKSSLSPSTEAGACISSQPTYNGPREKISPTHHALTSSAILSQPMCPGAFAADFSFGMRYLVADCGGGTVDLTVHELDEGGKLKELYKATGGAWGSMGIDCQFEALLADIFGEKFMAHFTHNKPISWVELMSLFEAKKRAFNPQKNLPVNISLPYAFIDYFRERTGQSVKSAVDSYGDTGVQWTSQGMLRLHPSVMMTLFEPIVTSIVRHISDLLLIPELSRIEYLFLVGGFSESPVLQEAIRVEFRNYLRVVIPQDVSLTILKGAVMFGLDPSLVHIRRSTLTYGVGCLHPFMPQKHPIEKRVTKGGREYCTDVFDTFVYADQPVSLGHAAIRSYAPATSSATSTIITLYASEKEFVRFVTDPGVRKVAQLKLEMPQLQSRCRELHMSMVFGNTEVTVEAVDITSGQTAAASVDFLNK</sequence>
<feature type="compositionally biased region" description="Low complexity" evidence="1">
    <location>
        <begin position="306"/>
        <end position="321"/>
    </location>
</feature>
<comment type="caution">
    <text evidence="2">The sequence shown here is derived from an EMBL/GenBank/DDBJ whole genome shotgun (WGS) entry which is preliminary data.</text>
</comment>
<proteinExistence type="predicted"/>
<reference evidence="2" key="1">
    <citation type="submission" date="2023-03" db="EMBL/GenBank/DDBJ databases">
        <authorList>
            <person name="Steffen K."/>
            <person name="Cardenas P."/>
        </authorList>
    </citation>
    <scope>NUCLEOTIDE SEQUENCE</scope>
</reference>
<feature type="compositionally biased region" description="Polar residues" evidence="1">
    <location>
        <begin position="51"/>
        <end position="61"/>
    </location>
</feature>
<dbReference type="SUPFAM" id="SSF53067">
    <property type="entry name" value="Actin-like ATPase domain"/>
    <property type="match status" value="2"/>
</dbReference>
<feature type="compositionally biased region" description="Low complexity" evidence="1">
    <location>
        <begin position="40"/>
        <end position="50"/>
    </location>
</feature>
<feature type="region of interest" description="Disordered" evidence="1">
    <location>
        <begin position="1"/>
        <end position="90"/>
    </location>
</feature>
<name>A0AA35R2C4_GEOBA</name>
<organism evidence="2 3">
    <name type="scientific">Geodia barretti</name>
    <name type="common">Barrett's horny sponge</name>
    <dbReference type="NCBI Taxonomy" id="519541"/>
    <lineage>
        <taxon>Eukaryota</taxon>
        <taxon>Metazoa</taxon>
        <taxon>Porifera</taxon>
        <taxon>Demospongiae</taxon>
        <taxon>Heteroscleromorpha</taxon>
        <taxon>Tetractinellida</taxon>
        <taxon>Astrophorina</taxon>
        <taxon>Geodiidae</taxon>
        <taxon>Geodia</taxon>
    </lineage>
</organism>
<keyword evidence="3" id="KW-1185">Reference proteome</keyword>